<dbReference type="Proteomes" id="UP000027265">
    <property type="component" value="Unassembled WGS sequence"/>
</dbReference>
<dbReference type="AlphaFoldDB" id="A0A067PWK2"/>
<name>A0A067PWK2_9AGAM</name>
<dbReference type="GO" id="GO:0016787">
    <property type="term" value="F:hydrolase activity"/>
    <property type="evidence" value="ECO:0007669"/>
    <property type="project" value="UniProtKB-KW"/>
</dbReference>
<reference evidence="4" key="1">
    <citation type="journal article" date="2014" name="Proc. Natl. Acad. Sci. U.S.A.">
        <title>Extensive sampling of basidiomycete genomes demonstrates inadequacy of the white-rot/brown-rot paradigm for wood decay fungi.</title>
        <authorList>
            <person name="Riley R."/>
            <person name="Salamov A.A."/>
            <person name="Brown D.W."/>
            <person name="Nagy L.G."/>
            <person name="Floudas D."/>
            <person name="Held B.W."/>
            <person name="Levasseur A."/>
            <person name="Lombard V."/>
            <person name="Morin E."/>
            <person name="Otillar R."/>
            <person name="Lindquist E.A."/>
            <person name="Sun H."/>
            <person name="LaButti K.M."/>
            <person name="Schmutz J."/>
            <person name="Jabbour D."/>
            <person name="Luo H."/>
            <person name="Baker S.E."/>
            <person name="Pisabarro A.G."/>
            <person name="Walton J.D."/>
            <person name="Blanchette R.A."/>
            <person name="Henrissat B."/>
            <person name="Martin F."/>
            <person name="Cullen D."/>
            <person name="Hibbett D.S."/>
            <person name="Grigoriev I.V."/>
        </authorList>
    </citation>
    <scope>NUCLEOTIDE SEQUENCE [LARGE SCALE GENOMIC DNA]</scope>
    <source>
        <strain evidence="4">MUCL 33604</strain>
    </source>
</reference>
<protein>
    <recommendedName>
        <fullName evidence="5">Glycoside hydrolase family 105 protein</fullName>
    </recommendedName>
</protein>
<dbReference type="EMBL" id="KL197718">
    <property type="protein sequence ID" value="KDQ58245.1"/>
    <property type="molecule type" value="Genomic_DNA"/>
</dbReference>
<dbReference type="InterPro" id="IPR012341">
    <property type="entry name" value="6hp_glycosidase-like_sf"/>
</dbReference>
<dbReference type="Gene3D" id="1.50.10.10">
    <property type="match status" value="1"/>
</dbReference>
<evidence type="ECO:0000313" key="4">
    <source>
        <dbReference type="Proteomes" id="UP000027265"/>
    </source>
</evidence>
<dbReference type="PANTHER" id="PTHR41814:SF1">
    <property type="entry name" value="CELLULASE"/>
    <property type="match status" value="1"/>
</dbReference>
<keyword evidence="1" id="KW-0378">Hydrolase</keyword>
<evidence type="ECO:0000256" key="1">
    <source>
        <dbReference type="ARBA" id="ARBA00022801"/>
    </source>
</evidence>
<dbReference type="InParanoid" id="A0A067PWK2"/>
<sequence length="435" mass="46704">MTVIRIMSTIISFLLFSLILPVSSQNLTGDQIATVKSNLANGAKQSWEIGTRAQALLEYDSPQFSVFSSEKLPLQSSIFSSSVPGSLGEVLAIAQSTLSSLGGVGTSPQPLVPNDAVAGDPASIGVAVLLANWTGDGSSNNTNAQYGQAATNQLDFLYTDVPRTSDGAISHRTDQLQLWSDFVYMVPPFLAYYGVTSGNRTVVEEAYNQVKLYRNYLRDASAGGLWKHVVLGSGQDLGHWSTGNGWAAAGMLRVLATIQRSSFANGMKNEQIDLANWVREIHGAMYSHLQPNNLFKNYADSNTSFDDAASTALLAATVYRLANLWGTHTYIPEAERCRQTLSAPANSSMPNNGSPLAHFTQDMWLTPVVDPYNVGQQGTQSPESLAFVIEMQSAWRDWIQSGSKGANGGGRIFGNVQWKLVVGAVLVVVGALAAV</sequence>
<dbReference type="HOGENOM" id="CLU_037534_0_0_1"/>
<dbReference type="Pfam" id="PF07470">
    <property type="entry name" value="Glyco_hydro_88"/>
    <property type="match status" value="1"/>
</dbReference>
<dbReference type="OrthoDB" id="4138492at2759"/>
<evidence type="ECO:0000256" key="2">
    <source>
        <dbReference type="SAM" id="SignalP"/>
    </source>
</evidence>
<evidence type="ECO:0008006" key="5">
    <source>
        <dbReference type="Google" id="ProtNLM"/>
    </source>
</evidence>
<proteinExistence type="predicted"/>
<dbReference type="InterPro" id="IPR010905">
    <property type="entry name" value="Glyco_hydro_88"/>
</dbReference>
<gene>
    <name evidence="3" type="ORF">JAAARDRAFT_155953</name>
</gene>
<dbReference type="GO" id="GO:0005975">
    <property type="term" value="P:carbohydrate metabolic process"/>
    <property type="evidence" value="ECO:0007669"/>
    <property type="project" value="InterPro"/>
</dbReference>
<keyword evidence="4" id="KW-1185">Reference proteome</keyword>
<keyword evidence="2" id="KW-0732">Signal</keyword>
<feature type="chain" id="PRO_5001647081" description="Glycoside hydrolase family 105 protein" evidence="2">
    <location>
        <begin position="25"/>
        <end position="435"/>
    </location>
</feature>
<dbReference type="InterPro" id="IPR008928">
    <property type="entry name" value="6-hairpin_glycosidase_sf"/>
</dbReference>
<feature type="signal peptide" evidence="2">
    <location>
        <begin position="1"/>
        <end position="24"/>
    </location>
</feature>
<evidence type="ECO:0000313" key="3">
    <source>
        <dbReference type="EMBL" id="KDQ58245.1"/>
    </source>
</evidence>
<dbReference type="PANTHER" id="PTHR41814">
    <property type="entry name" value="EXPRESSED PROTEIN"/>
    <property type="match status" value="1"/>
</dbReference>
<accession>A0A067PWK2</accession>
<dbReference type="SUPFAM" id="SSF48208">
    <property type="entry name" value="Six-hairpin glycosidases"/>
    <property type="match status" value="1"/>
</dbReference>
<organism evidence="3 4">
    <name type="scientific">Jaapia argillacea MUCL 33604</name>
    <dbReference type="NCBI Taxonomy" id="933084"/>
    <lineage>
        <taxon>Eukaryota</taxon>
        <taxon>Fungi</taxon>
        <taxon>Dikarya</taxon>
        <taxon>Basidiomycota</taxon>
        <taxon>Agaricomycotina</taxon>
        <taxon>Agaricomycetes</taxon>
        <taxon>Agaricomycetidae</taxon>
        <taxon>Jaapiales</taxon>
        <taxon>Jaapiaceae</taxon>
        <taxon>Jaapia</taxon>
    </lineage>
</organism>